<feature type="domain" description="Luciferase-like" evidence="5">
    <location>
        <begin position="15"/>
        <end position="239"/>
    </location>
</feature>
<organism evidence="6 7">
    <name type="scientific">Actinomadura barringtoniae</name>
    <dbReference type="NCBI Taxonomy" id="1427535"/>
    <lineage>
        <taxon>Bacteria</taxon>
        <taxon>Bacillati</taxon>
        <taxon>Actinomycetota</taxon>
        <taxon>Actinomycetes</taxon>
        <taxon>Streptosporangiales</taxon>
        <taxon>Thermomonosporaceae</taxon>
        <taxon>Actinomadura</taxon>
    </lineage>
</organism>
<comment type="caution">
    <text evidence="6">The sequence shown here is derived from an EMBL/GenBank/DDBJ whole genome shotgun (WGS) entry which is preliminary data.</text>
</comment>
<reference evidence="6" key="1">
    <citation type="submission" date="2021-03" db="EMBL/GenBank/DDBJ databases">
        <authorList>
            <person name="Kanchanasin P."/>
            <person name="Saeng-In P."/>
            <person name="Phongsopitanun W."/>
            <person name="Yuki M."/>
            <person name="Kudo T."/>
            <person name="Ohkuma M."/>
            <person name="Tanasupawat S."/>
        </authorList>
    </citation>
    <scope>NUCLEOTIDE SEQUENCE</scope>
    <source>
        <strain evidence="6">GKU 128</strain>
    </source>
</reference>
<dbReference type="Proteomes" id="UP000669179">
    <property type="component" value="Unassembled WGS sequence"/>
</dbReference>
<dbReference type="InterPro" id="IPR050172">
    <property type="entry name" value="SsuD_RutA_monooxygenase"/>
</dbReference>
<keyword evidence="4" id="KW-0503">Monooxygenase</keyword>
<dbReference type="GO" id="GO:0008726">
    <property type="term" value="F:alkanesulfonate monooxygenase activity"/>
    <property type="evidence" value="ECO:0007669"/>
    <property type="project" value="TreeGrafter"/>
</dbReference>
<evidence type="ECO:0000256" key="1">
    <source>
        <dbReference type="ARBA" id="ARBA00022630"/>
    </source>
</evidence>
<accession>A0A939P786</accession>
<dbReference type="AlphaFoldDB" id="A0A939P786"/>
<evidence type="ECO:0000256" key="3">
    <source>
        <dbReference type="ARBA" id="ARBA00023002"/>
    </source>
</evidence>
<dbReference type="InterPro" id="IPR036661">
    <property type="entry name" value="Luciferase-like_sf"/>
</dbReference>
<evidence type="ECO:0000256" key="2">
    <source>
        <dbReference type="ARBA" id="ARBA00022643"/>
    </source>
</evidence>
<dbReference type="EMBL" id="JAGEOJ010000002">
    <property type="protein sequence ID" value="MBO2446840.1"/>
    <property type="molecule type" value="Genomic_DNA"/>
</dbReference>
<dbReference type="Pfam" id="PF00296">
    <property type="entry name" value="Bac_luciferase"/>
    <property type="match status" value="1"/>
</dbReference>
<dbReference type="Gene3D" id="3.20.20.30">
    <property type="entry name" value="Luciferase-like domain"/>
    <property type="match status" value="1"/>
</dbReference>
<dbReference type="GO" id="GO:0046306">
    <property type="term" value="P:alkanesulfonate catabolic process"/>
    <property type="evidence" value="ECO:0007669"/>
    <property type="project" value="TreeGrafter"/>
</dbReference>
<proteinExistence type="predicted"/>
<name>A0A939P786_9ACTN</name>
<dbReference type="PANTHER" id="PTHR42847:SF4">
    <property type="entry name" value="ALKANESULFONATE MONOOXYGENASE-RELATED"/>
    <property type="match status" value="1"/>
</dbReference>
<evidence type="ECO:0000259" key="5">
    <source>
        <dbReference type="Pfam" id="PF00296"/>
    </source>
</evidence>
<keyword evidence="1" id="KW-0285">Flavoprotein</keyword>
<evidence type="ECO:0000313" key="6">
    <source>
        <dbReference type="EMBL" id="MBO2446840.1"/>
    </source>
</evidence>
<sequence length="287" mass="29737">MDIGIGLPSTIPGIPGRLIVDWAASAEQAGFSTLGTIDRVVYANMEPITALAAAAAATERIGLTTSILIGPYRGNGALMAKQLATVDSISEGRLTVGAAVGGRPDDYESTGSSFETRGRDFDAQLAEMRAVWTQEPRAGGAIGPRPVQAGGPPILIGGNAPAAYRRMVEYGAGWIAGGGGPEMFAQGAEQARQAWREGGREGQPRTVSLAYVSLGEDSVGHAERYLGDYYSFIGEYAAQIAAGAYTTPKLVADNVAAFADAGCDELILMPCNPDLKQISLIAEAAGL</sequence>
<dbReference type="InterPro" id="IPR011251">
    <property type="entry name" value="Luciferase-like_dom"/>
</dbReference>
<protein>
    <submittedName>
        <fullName evidence="6">LLM class flavin-dependent oxidoreductase</fullName>
    </submittedName>
</protein>
<gene>
    <name evidence="6" type="ORF">J4573_07035</name>
</gene>
<keyword evidence="7" id="KW-1185">Reference proteome</keyword>
<evidence type="ECO:0000313" key="7">
    <source>
        <dbReference type="Proteomes" id="UP000669179"/>
    </source>
</evidence>
<dbReference type="PANTHER" id="PTHR42847">
    <property type="entry name" value="ALKANESULFONATE MONOOXYGENASE"/>
    <property type="match status" value="1"/>
</dbReference>
<dbReference type="RefSeq" id="WP_208254414.1">
    <property type="nucleotide sequence ID" value="NZ_JAGEOJ010000002.1"/>
</dbReference>
<dbReference type="SUPFAM" id="SSF51679">
    <property type="entry name" value="Bacterial luciferase-like"/>
    <property type="match status" value="1"/>
</dbReference>
<keyword evidence="3" id="KW-0560">Oxidoreductase</keyword>
<keyword evidence="2" id="KW-0288">FMN</keyword>
<evidence type="ECO:0000256" key="4">
    <source>
        <dbReference type="ARBA" id="ARBA00023033"/>
    </source>
</evidence>